<evidence type="ECO:0000313" key="1">
    <source>
        <dbReference type="EMBL" id="KAJ7196055.1"/>
    </source>
</evidence>
<dbReference type="Proteomes" id="UP001219525">
    <property type="component" value="Unassembled WGS sequence"/>
</dbReference>
<dbReference type="EMBL" id="JARJCW010000086">
    <property type="protein sequence ID" value="KAJ7196055.1"/>
    <property type="molecule type" value="Genomic_DNA"/>
</dbReference>
<feature type="non-terminal residue" evidence="1">
    <location>
        <position position="136"/>
    </location>
</feature>
<gene>
    <name evidence="1" type="ORF">GGX14DRAFT_376394</name>
</gene>
<protein>
    <submittedName>
        <fullName evidence="1">Uncharacterized protein</fullName>
    </submittedName>
</protein>
<organism evidence="1 2">
    <name type="scientific">Mycena pura</name>
    <dbReference type="NCBI Taxonomy" id="153505"/>
    <lineage>
        <taxon>Eukaryota</taxon>
        <taxon>Fungi</taxon>
        <taxon>Dikarya</taxon>
        <taxon>Basidiomycota</taxon>
        <taxon>Agaricomycotina</taxon>
        <taxon>Agaricomycetes</taxon>
        <taxon>Agaricomycetidae</taxon>
        <taxon>Agaricales</taxon>
        <taxon>Marasmiineae</taxon>
        <taxon>Mycenaceae</taxon>
        <taxon>Mycena</taxon>
    </lineage>
</organism>
<evidence type="ECO:0000313" key="2">
    <source>
        <dbReference type="Proteomes" id="UP001219525"/>
    </source>
</evidence>
<accession>A0AAD6UWC5</accession>
<name>A0AAD6UWC5_9AGAR</name>
<reference evidence="1" key="1">
    <citation type="submission" date="2023-03" db="EMBL/GenBank/DDBJ databases">
        <title>Massive genome expansion in bonnet fungi (Mycena s.s.) driven by repeated elements and novel gene families across ecological guilds.</title>
        <authorList>
            <consortium name="Lawrence Berkeley National Laboratory"/>
            <person name="Harder C.B."/>
            <person name="Miyauchi S."/>
            <person name="Viragh M."/>
            <person name="Kuo A."/>
            <person name="Thoen E."/>
            <person name="Andreopoulos B."/>
            <person name="Lu D."/>
            <person name="Skrede I."/>
            <person name="Drula E."/>
            <person name="Henrissat B."/>
            <person name="Morin E."/>
            <person name="Kohler A."/>
            <person name="Barry K."/>
            <person name="LaButti K."/>
            <person name="Morin E."/>
            <person name="Salamov A."/>
            <person name="Lipzen A."/>
            <person name="Mereny Z."/>
            <person name="Hegedus B."/>
            <person name="Baldrian P."/>
            <person name="Stursova M."/>
            <person name="Weitz H."/>
            <person name="Taylor A."/>
            <person name="Grigoriev I.V."/>
            <person name="Nagy L.G."/>
            <person name="Martin F."/>
            <person name="Kauserud H."/>
        </authorList>
    </citation>
    <scope>NUCLEOTIDE SEQUENCE</scope>
    <source>
        <strain evidence="1">9144</strain>
    </source>
</reference>
<proteinExistence type="predicted"/>
<comment type="caution">
    <text evidence="1">The sequence shown here is derived from an EMBL/GenBank/DDBJ whole genome shotgun (WGS) entry which is preliminary data.</text>
</comment>
<keyword evidence="2" id="KW-1185">Reference proteome</keyword>
<sequence length="136" mass="15146">MIQCFPVSQKDPPAPHKALVKCINKYGMSFEAVNPPEEVLKEMPLWHHPGEDSSRRQENNGRRARCLRTNHAVLTIGDGINMAARLENPLHASRAAGACVCDECDADREDHGCEDPLACATKASSRLRQIHPRWVP</sequence>
<dbReference type="AlphaFoldDB" id="A0AAD6UWC5"/>